<organism evidence="2 3">
    <name type="scientific">Pseudoalteromonas holothuriae</name>
    <dbReference type="NCBI Taxonomy" id="2963714"/>
    <lineage>
        <taxon>Bacteria</taxon>
        <taxon>Pseudomonadati</taxon>
        <taxon>Pseudomonadota</taxon>
        <taxon>Gammaproteobacteria</taxon>
        <taxon>Alteromonadales</taxon>
        <taxon>Pseudoalteromonadaceae</taxon>
        <taxon>Pseudoalteromonas</taxon>
    </lineage>
</organism>
<accession>A0ABN8UHF8</accession>
<feature type="region of interest" description="Disordered" evidence="1">
    <location>
        <begin position="1"/>
        <end position="40"/>
    </location>
</feature>
<dbReference type="EMBL" id="CAMAPD010000001">
    <property type="protein sequence ID" value="CAH9050966.1"/>
    <property type="molecule type" value="Genomic_DNA"/>
</dbReference>
<gene>
    <name evidence="2" type="ORF">PSECIP111951_00301</name>
</gene>
<evidence type="ECO:0000313" key="2">
    <source>
        <dbReference type="EMBL" id="CAH9050966.1"/>
    </source>
</evidence>
<reference evidence="2 3" key="1">
    <citation type="submission" date="2022-07" db="EMBL/GenBank/DDBJ databases">
        <authorList>
            <person name="Criscuolo A."/>
        </authorList>
    </citation>
    <scope>NUCLEOTIDE SEQUENCE [LARGE SCALE GENOMIC DNA]</scope>
    <source>
        <strain evidence="3">CIP 111951</strain>
    </source>
</reference>
<feature type="compositionally biased region" description="Basic and acidic residues" evidence="1">
    <location>
        <begin position="18"/>
        <end position="27"/>
    </location>
</feature>
<dbReference type="Proteomes" id="UP001152485">
    <property type="component" value="Unassembled WGS sequence"/>
</dbReference>
<proteinExistence type="predicted"/>
<name>A0ABN8UHF8_9GAMM</name>
<comment type="caution">
    <text evidence="2">The sequence shown here is derived from an EMBL/GenBank/DDBJ whole genome shotgun (WGS) entry which is preliminary data.</text>
</comment>
<evidence type="ECO:0000256" key="1">
    <source>
        <dbReference type="SAM" id="MobiDB-lite"/>
    </source>
</evidence>
<sequence>MLPPINKSKANFGYTSAKPKEKSDKTKKQAVSSSYLSDPAPPLKGQIRQLVFSTLKHKFGDKLENEPEFIKMVDTVCAQIEPSITNSRDLQNQLDKLLKGN</sequence>
<protein>
    <submittedName>
        <fullName evidence="2">Uncharacterized protein</fullName>
    </submittedName>
</protein>
<dbReference type="RefSeq" id="WP_261591501.1">
    <property type="nucleotide sequence ID" value="NZ_CAMAPD010000001.1"/>
</dbReference>
<evidence type="ECO:0000313" key="3">
    <source>
        <dbReference type="Proteomes" id="UP001152485"/>
    </source>
</evidence>